<dbReference type="PROSITE" id="PS51864">
    <property type="entry name" value="ASTACIN"/>
    <property type="match status" value="1"/>
</dbReference>
<evidence type="ECO:0000256" key="1">
    <source>
        <dbReference type="ARBA" id="ARBA00022536"/>
    </source>
</evidence>
<dbReference type="FunFam" id="2.10.25.10:FF:000066">
    <property type="entry name" value="FAT atypical cadherin 4"/>
    <property type="match status" value="1"/>
</dbReference>
<keyword evidence="10" id="KW-0325">Glycoprotein</keyword>
<dbReference type="Proteomes" id="UP001209878">
    <property type="component" value="Unassembled WGS sequence"/>
</dbReference>
<dbReference type="InterPro" id="IPR024079">
    <property type="entry name" value="MetalloPept_cat_dom_sf"/>
</dbReference>
<dbReference type="InterPro" id="IPR006026">
    <property type="entry name" value="Peptidase_Metallo"/>
</dbReference>
<dbReference type="SUPFAM" id="SSF82895">
    <property type="entry name" value="TSP-1 type 1 repeat"/>
    <property type="match status" value="1"/>
</dbReference>
<feature type="domain" description="CUB" evidence="16">
    <location>
        <begin position="291"/>
        <end position="404"/>
    </location>
</feature>
<dbReference type="PANTHER" id="PTHR10127">
    <property type="entry name" value="DISCOIDIN, CUB, EGF, LAMININ , AND ZINC METALLOPROTEASE DOMAIN CONTAINING"/>
    <property type="match status" value="1"/>
</dbReference>
<evidence type="ECO:0000313" key="20">
    <source>
        <dbReference type="EMBL" id="KAK2172473.1"/>
    </source>
</evidence>
<dbReference type="PROSITE" id="PS50026">
    <property type="entry name" value="EGF_3"/>
    <property type="match status" value="1"/>
</dbReference>
<feature type="domain" description="EGF-like" evidence="17">
    <location>
        <begin position="405"/>
        <end position="443"/>
    </location>
</feature>
<dbReference type="PRINTS" id="PR00480">
    <property type="entry name" value="ASTACIN"/>
</dbReference>
<dbReference type="CDD" id="cd00054">
    <property type="entry name" value="EGF_CA"/>
    <property type="match status" value="1"/>
</dbReference>
<evidence type="ECO:0000256" key="8">
    <source>
        <dbReference type="ARBA" id="ARBA00023049"/>
    </source>
</evidence>
<reference evidence="20" key="1">
    <citation type="journal article" date="2023" name="Mol. Biol. Evol.">
        <title>Third-Generation Sequencing Reveals the Adaptive Role of the Epigenome in Three Deep-Sea Polychaetes.</title>
        <authorList>
            <person name="Perez M."/>
            <person name="Aroh O."/>
            <person name="Sun Y."/>
            <person name="Lan Y."/>
            <person name="Juniper S.K."/>
            <person name="Young C.R."/>
            <person name="Angers B."/>
            <person name="Qian P.Y."/>
        </authorList>
    </citation>
    <scope>NUCLEOTIDE SEQUENCE</scope>
    <source>
        <strain evidence="20">R07B-5</strain>
    </source>
</reference>
<evidence type="ECO:0000256" key="6">
    <source>
        <dbReference type="ARBA" id="ARBA00022801"/>
    </source>
</evidence>
<dbReference type="PROSITE" id="PS01180">
    <property type="entry name" value="CUB"/>
    <property type="match status" value="1"/>
</dbReference>
<dbReference type="SMART" id="SM00181">
    <property type="entry name" value="EGF"/>
    <property type="match status" value="2"/>
</dbReference>
<evidence type="ECO:0000259" key="18">
    <source>
        <dbReference type="PROSITE" id="PS50060"/>
    </source>
</evidence>
<dbReference type="InterPro" id="IPR001506">
    <property type="entry name" value="Peptidase_M12A"/>
</dbReference>
<dbReference type="InterPro" id="IPR035914">
    <property type="entry name" value="Sperma_CUB_dom_sf"/>
</dbReference>
<feature type="disulfide bond" evidence="12">
    <location>
        <begin position="433"/>
        <end position="442"/>
    </location>
</feature>
<feature type="binding site" evidence="13">
    <location>
        <position position="148"/>
    </location>
    <ligand>
        <name>Zn(2+)</name>
        <dbReference type="ChEBI" id="CHEBI:29105"/>
        <note>catalytic</note>
    </ligand>
</feature>
<dbReference type="PANTHER" id="PTHR10127:SF850">
    <property type="entry name" value="METALLOENDOPEPTIDASE"/>
    <property type="match status" value="1"/>
</dbReference>
<feature type="domain" description="Peptidase M12A" evidence="19">
    <location>
        <begin position="44"/>
        <end position="249"/>
    </location>
</feature>
<keyword evidence="8 13" id="KW-0482">Metalloprotease</keyword>
<dbReference type="PROSITE" id="PS50092">
    <property type="entry name" value="TSP1"/>
    <property type="match status" value="1"/>
</dbReference>
<dbReference type="GO" id="GO:0006508">
    <property type="term" value="P:proteolysis"/>
    <property type="evidence" value="ECO:0007669"/>
    <property type="project" value="UniProtKB-KW"/>
</dbReference>
<dbReference type="InterPro" id="IPR034035">
    <property type="entry name" value="Astacin-like_dom"/>
</dbReference>
<evidence type="ECO:0000256" key="14">
    <source>
        <dbReference type="RuleBase" id="RU361183"/>
    </source>
</evidence>
<dbReference type="PROSITE" id="PS01186">
    <property type="entry name" value="EGF_2"/>
    <property type="match status" value="1"/>
</dbReference>
<dbReference type="GO" id="GO:0005509">
    <property type="term" value="F:calcium ion binding"/>
    <property type="evidence" value="ECO:0007669"/>
    <property type="project" value="InterPro"/>
</dbReference>
<dbReference type="Gene3D" id="2.10.25.10">
    <property type="entry name" value="Laminin"/>
    <property type="match status" value="1"/>
</dbReference>
<dbReference type="InterPro" id="IPR036383">
    <property type="entry name" value="TSP1_rpt_sf"/>
</dbReference>
<proteinExistence type="predicted"/>
<evidence type="ECO:0000256" key="2">
    <source>
        <dbReference type="ARBA" id="ARBA00022670"/>
    </source>
</evidence>
<dbReference type="SMART" id="SM00209">
    <property type="entry name" value="TSP1"/>
    <property type="match status" value="1"/>
</dbReference>
<dbReference type="SUPFAM" id="SSF49899">
    <property type="entry name" value="Concanavalin A-like lectins/glucanases"/>
    <property type="match status" value="2"/>
</dbReference>
<dbReference type="InterPro" id="IPR000884">
    <property type="entry name" value="TSP1_rpt"/>
</dbReference>
<dbReference type="Pfam" id="PF00090">
    <property type="entry name" value="TSP_1"/>
    <property type="match status" value="1"/>
</dbReference>
<comment type="cofactor">
    <cofactor evidence="13 14">
        <name>Zn(2+)</name>
        <dbReference type="ChEBI" id="CHEBI:29105"/>
    </cofactor>
    <text evidence="13 14">Binds 1 zinc ion per subunit.</text>
</comment>
<evidence type="ECO:0000256" key="5">
    <source>
        <dbReference type="ARBA" id="ARBA00022737"/>
    </source>
</evidence>
<feature type="binding site" evidence="13">
    <location>
        <position position="152"/>
    </location>
    <ligand>
        <name>Zn(2+)</name>
        <dbReference type="ChEBI" id="CHEBI:29105"/>
        <note>catalytic</note>
    </ligand>
</feature>
<evidence type="ECO:0000256" key="15">
    <source>
        <dbReference type="SAM" id="MobiDB-lite"/>
    </source>
</evidence>
<sequence length="787" mass="89342">MQRRHDTNTLDEIDDTVGSVAGPGTGRGASTPDHHRVLSRVKRKAITSDHNLWPDGVIVYTLSDEVVRNDLIRAAIEEAIEEWQRTTCIQFFRENETDLIQSGYDKVARYVRFVRGVGCHSSVGRGTGVGPQLLSISRACAYPEMVTHEIGHLVGFWHEHARWDRDNNVIIMWNNVRARAIHNFDKVPRMRLLAPYDLSSMMHYSMKTFSVNGRRTIKPADERLAFLIGYRRDLSFYDLKTVHKLYKCAAKCSPFTPTCENEGFLTKNCTCRCPRGLYGVYCHQIRTDPGCGGMLYVHDGLQIQSPGYPDNYPNKIKCTWLLQSPASTVMKLNFQDFNIERAKSGTCRDRLEIRYHHIGIERGPAFCGTEFNETIVSSTNRMIVHFQSNSRYNRRGFKATISLSSRIDCQHRPCKNGGSCQNIPEIGTFYCHCKSGWVGKTCDVALVHGGLSDWTEWSECKATCGIQSRYRTCTNPRPQNGGRECIGQSYQSRRCGDRNTCRGYFRCNFGAEPNPDDCGILQLENRVEDNLDWMVHSGQTPSLNTGPTVGHTTGRVQDMYLYIEASLGRDLDEAVFWLPRTKWNFGLYCLQFYYNMRGRSMGTLQGMERGGRVIARKTNGERTTGNMTCRKVTGEKVTVEKEGGTRGQEMREVDATGGKTNGRKEVLRQYSDNPVTVMWQRSGNHGSGWKDANIIVLLYDYVKLGFKGIRGDAYDSDIALDDISISPGECLEKTAYYGCMDGDRRYSVGPFSYFEDCTRIECYCNTDGFIDCPEWMRTDSCGDYYEA</sequence>
<feature type="active site" evidence="13">
    <location>
        <position position="149"/>
    </location>
</feature>
<dbReference type="InterPro" id="IPR001881">
    <property type="entry name" value="EGF-like_Ca-bd_dom"/>
</dbReference>
<evidence type="ECO:0000256" key="12">
    <source>
        <dbReference type="PROSITE-ProRule" id="PRU00076"/>
    </source>
</evidence>
<dbReference type="SUPFAM" id="SSF57196">
    <property type="entry name" value="EGF/Laminin"/>
    <property type="match status" value="1"/>
</dbReference>
<keyword evidence="2 13" id="KW-0645">Protease</keyword>
<dbReference type="CDD" id="cd06263">
    <property type="entry name" value="MAM"/>
    <property type="match status" value="1"/>
</dbReference>
<organism evidence="20 21">
    <name type="scientific">Ridgeia piscesae</name>
    <name type="common">Tubeworm</name>
    <dbReference type="NCBI Taxonomy" id="27915"/>
    <lineage>
        <taxon>Eukaryota</taxon>
        <taxon>Metazoa</taxon>
        <taxon>Spiralia</taxon>
        <taxon>Lophotrochozoa</taxon>
        <taxon>Annelida</taxon>
        <taxon>Polychaeta</taxon>
        <taxon>Sedentaria</taxon>
        <taxon>Canalipalpata</taxon>
        <taxon>Sabellida</taxon>
        <taxon>Siboglinidae</taxon>
        <taxon>Ridgeia</taxon>
    </lineage>
</organism>
<dbReference type="Gene3D" id="2.60.120.290">
    <property type="entry name" value="Spermadhesin, CUB domain"/>
    <property type="match status" value="1"/>
</dbReference>
<dbReference type="InterPro" id="IPR000742">
    <property type="entry name" value="EGF"/>
</dbReference>
<dbReference type="EC" id="3.4.24.-" evidence="14"/>
<keyword evidence="7 13" id="KW-0862">Zinc</keyword>
<keyword evidence="6 13" id="KW-0378">Hydrolase</keyword>
<keyword evidence="5" id="KW-0677">Repeat</keyword>
<evidence type="ECO:0000256" key="3">
    <source>
        <dbReference type="ARBA" id="ARBA00022723"/>
    </source>
</evidence>
<evidence type="ECO:0000256" key="9">
    <source>
        <dbReference type="ARBA" id="ARBA00023157"/>
    </source>
</evidence>
<dbReference type="CDD" id="cd00041">
    <property type="entry name" value="CUB"/>
    <property type="match status" value="1"/>
</dbReference>
<dbReference type="Gene3D" id="2.20.100.10">
    <property type="entry name" value="Thrombospondin type-1 (TSP1) repeat"/>
    <property type="match status" value="1"/>
</dbReference>
<feature type="region of interest" description="Disordered" evidence="15">
    <location>
        <begin position="1"/>
        <end position="34"/>
    </location>
</feature>
<evidence type="ECO:0000256" key="13">
    <source>
        <dbReference type="PROSITE-ProRule" id="PRU01211"/>
    </source>
</evidence>
<dbReference type="SMART" id="SM00042">
    <property type="entry name" value="CUB"/>
    <property type="match status" value="1"/>
</dbReference>
<dbReference type="CDD" id="cd04280">
    <property type="entry name" value="ZnMc_astacin_like"/>
    <property type="match status" value="1"/>
</dbReference>
<evidence type="ECO:0000256" key="10">
    <source>
        <dbReference type="ARBA" id="ARBA00023180"/>
    </source>
</evidence>
<dbReference type="Pfam" id="PF00629">
    <property type="entry name" value="MAM"/>
    <property type="match status" value="2"/>
</dbReference>
<dbReference type="PROSITE" id="PS00022">
    <property type="entry name" value="EGF_1"/>
    <property type="match status" value="1"/>
</dbReference>
<dbReference type="FunFam" id="2.20.100.10:FF:000002">
    <property type="entry name" value="Unc-5 netrin receptor C"/>
    <property type="match status" value="1"/>
</dbReference>
<dbReference type="SMART" id="SM00137">
    <property type="entry name" value="MAM"/>
    <property type="match status" value="1"/>
</dbReference>
<dbReference type="GO" id="GO:0016020">
    <property type="term" value="C:membrane"/>
    <property type="evidence" value="ECO:0007669"/>
    <property type="project" value="InterPro"/>
</dbReference>
<keyword evidence="4" id="KW-0732">Signal</keyword>
<dbReference type="SUPFAM" id="SSF55486">
    <property type="entry name" value="Metalloproteases ('zincins'), catalytic domain"/>
    <property type="match status" value="1"/>
</dbReference>
<gene>
    <name evidence="20" type="ORF">NP493_954g00046</name>
</gene>
<dbReference type="Gene3D" id="3.40.390.10">
    <property type="entry name" value="Collagenase (Catalytic Domain)"/>
    <property type="match status" value="1"/>
</dbReference>
<keyword evidence="3 13" id="KW-0479">Metal-binding</keyword>
<comment type="caution">
    <text evidence="12">Lacks conserved residue(s) required for the propagation of feature annotation.</text>
</comment>
<dbReference type="SMART" id="SM00235">
    <property type="entry name" value="ZnMc"/>
    <property type="match status" value="1"/>
</dbReference>
<feature type="binding site" evidence="13">
    <location>
        <position position="158"/>
    </location>
    <ligand>
        <name>Zn(2+)</name>
        <dbReference type="ChEBI" id="CHEBI:29105"/>
        <note>catalytic</note>
    </ligand>
</feature>
<dbReference type="Gene3D" id="2.60.120.200">
    <property type="match status" value="1"/>
</dbReference>
<feature type="disulfide bond" evidence="12">
    <location>
        <begin position="414"/>
        <end position="431"/>
    </location>
</feature>
<evidence type="ECO:0000259" key="16">
    <source>
        <dbReference type="PROSITE" id="PS01180"/>
    </source>
</evidence>
<evidence type="ECO:0000256" key="11">
    <source>
        <dbReference type="PROSITE-ProRule" id="PRU00059"/>
    </source>
</evidence>
<dbReference type="GO" id="GO:0004222">
    <property type="term" value="F:metalloendopeptidase activity"/>
    <property type="evidence" value="ECO:0007669"/>
    <property type="project" value="UniProtKB-UniRule"/>
</dbReference>
<dbReference type="SMART" id="SM00179">
    <property type="entry name" value="EGF_CA"/>
    <property type="match status" value="1"/>
</dbReference>
<evidence type="ECO:0000259" key="17">
    <source>
        <dbReference type="PROSITE" id="PS50026"/>
    </source>
</evidence>
<feature type="domain" description="MAM" evidence="18">
    <location>
        <begin position="505"/>
        <end position="732"/>
    </location>
</feature>
<dbReference type="InterPro" id="IPR000998">
    <property type="entry name" value="MAM_dom"/>
</dbReference>
<comment type="caution">
    <text evidence="20">The sequence shown here is derived from an EMBL/GenBank/DDBJ whole genome shotgun (WGS) entry which is preliminary data.</text>
</comment>
<evidence type="ECO:0000256" key="7">
    <source>
        <dbReference type="ARBA" id="ARBA00022833"/>
    </source>
</evidence>
<evidence type="ECO:0000259" key="19">
    <source>
        <dbReference type="PROSITE" id="PS51864"/>
    </source>
</evidence>
<feature type="disulfide bond" evidence="11">
    <location>
        <begin position="291"/>
        <end position="318"/>
    </location>
</feature>
<dbReference type="Pfam" id="PF01400">
    <property type="entry name" value="Astacin"/>
    <property type="match status" value="1"/>
</dbReference>
<dbReference type="AlphaFoldDB" id="A0AAD9KJ04"/>
<dbReference type="SUPFAM" id="SSF49854">
    <property type="entry name" value="Spermadhesin, CUB domain"/>
    <property type="match status" value="1"/>
</dbReference>
<keyword evidence="9 12" id="KW-1015">Disulfide bond</keyword>
<dbReference type="InterPro" id="IPR000859">
    <property type="entry name" value="CUB_dom"/>
</dbReference>
<protein>
    <recommendedName>
        <fullName evidence="14">Metalloendopeptidase</fullName>
        <ecNumber evidence="14">3.4.24.-</ecNumber>
    </recommendedName>
</protein>
<name>A0AAD9KJ04_RIDPI</name>
<dbReference type="FunFam" id="2.60.120.290:FF:000013">
    <property type="entry name" value="Membrane frizzled-related protein"/>
    <property type="match status" value="1"/>
</dbReference>
<dbReference type="GO" id="GO:0008270">
    <property type="term" value="F:zinc ion binding"/>
    <property type="evidence" value="ECO:0007669"/>
    <property type="project" value="UniProtKB-UniRule"/>
</dbReference>
<evidence type="ECO:0000256" key="4">
    <source>
        <dbReference type="ARBA" id="ARBA00022729"/>
    </source>
</evidence>
<keyword evidence="21" id="KW-1185">Reference proteome</keyword>
<dbReference type="Pfam" id="PF00008">
    <property type="entry name" value="EGF"/>
    <property type="match status" value="1"/>
</dbReference>
<dbReference type="PROSITE" id="PS50060">
    <property type="entry name" value="MAM_2"/>
    <property type="match status" value="1"/>
</dbReference>
<dbReference type="Pfam" id="PF00431">
    <property type="entry name" value="CUB"/>
    <property type="match status" value="1"/>
</dbReference>
<dbReference type="EMBL" id="JAODUO010000958">
    <property type="protein sequence ID" value="KAK2172473.1"/>
    <property type="molecule type" value="Genomic_DNA"/>
</dbReference>
<evidence type="ECO:0000313" key="21">
    <source>
        <dbReference type="Proteomes" id="UP001209878"/>
    </source>
</evidence>
<accession>A0AAD9KJ04</accession>
<keyword evidence="1 12" id="KW-0245">EGF-like domain</keyword>
<dbReference type="InterPro" id="IPR013320">
    <property type="entry name" value="ConA-like_dom_sf"/>
</dbReference>